<dbReference type="Proteomes" id="UP000533429">
    <property type="component" value="Unassembled WGS sequence"/>
</dbReference>
<feature type="signal peptide" evidence="1">
    <location>
        <begin position="1"/>
        <end position="23"/>
    </location>
</feature>
<protein>
    <submittedName>
        <fullName evidence="2">YjbF family lipoprotein</fullName>
    </submittedName>
</protein>
<dbReference type="SUPFAM" id="SSF159270">
    <property type="entry name" value="YmcC-like"/>
    <property type="match status" value="1"/>
</dbReference>
<name>A0A850QX52_PHODD</name>
<dbReference type="Gene3D" id="2.40.360.10">
    <property type="entry name" value="YmcC-like"/>
    <property type="match status" value="1"/>
</dbReference>
<reference evidence="2 3" key="1">
    <citation type="submission" date="2020-06" db="EMBL/GenBank/DDBJ databases">
        <title>Photobacterium damselae subsp. damselae comparative genomics.</title>
        <authorList>
            <person name="Osorio C.R."/>
        </authorList>
    </citation>
    <scope>NUCLEOTIDE SEQUENCE [LARGE SCALE GENOMIC DNA]</scope>
    <source>
        <strain evidence="2 3">TW250/03</strain>
    </source>
</reference>
<dbReference type="EMBL" id="JABXOR010001222">
    <property type="protein sequence ID" value="NVP02374.1"/>
    <property type="molecule type" value="Genomic_DNA"/>
</dbReference>
<dbReference type="Pfam" id="PF11102">
    <property type="entry name" value="YjbF"/>
    <property type="match status" value="1"/>
</dbReference>
<keyword evidence="2" id="KW-0449">Lipoprotein</keyword>
<evidence type="ECO:0000313" key="3">
    <source>
        <dbReference type="Proteomes" id="UP000533429"/>
    </source>
</evidence>
<comment type="caution">
    <text evidence="2">The sequence shown here is derived from an EMBL/GenBank/DDBJ whole genome shotgun (WGS) entry which is preliminary data.</text>
</comment>
<dbReference type="InterPro" id="IPR023373">
    <property type="entry name" value="YmcC_sf"/>
</dbReference>
<organism evidence="2 3">
    <name type="scientific">Photobacterium damselae subsp. damselae</name>
    <name type="common">Listonella damsela</name>
    <dbReference type="NCBI Taxonomy" id="85581"/>
    <lineage>
        <taxon>Bacteria</taxon>
        <taxon>Pseudomonadati</taxon>
        <taxon>Pseudomonadota</taxon>
        <taxon>Gammaproteobacteria</taxon>
        <taxon>Vibrionales</taxon>
        <taxon>Vibrionaceae</taxon>
        <taxon>Photobacterium</taxon>
    </lineage>
</organism>
<evidence type="ECO:0000313" key="2">
    <source>
        <dbReference type="EMBL" id="NVP02374.1"/>
    </source>
</evidence>
<dbReference type="InterPro" id="IPR021308">
    <property type="entry name" value="GfcB"/>
</dbReference>
<sequence length="234" mass="25833">MNVNKLAMPVVAALLLLSGCSQRASDANDTVKLAMFGTPDVIKSAQEIEQLPYASTYVRIGDNSQIFMVLALAESKYPSNSTSDLPNTNPLQLKWMSSDRGMLVTEHGRIVKTFNLQSGNLISSQSPQLDPLMLGLHKTTTPLTWLRTISWQPGYHIGYHLSSRFDNEGLTTVDINGKDVNALLFKETVKVKELDLSYQNTFWLNPTNGAVIKSEQYPAPGMPAITMTILKPFA</sequence>
<feature type="chain" id="PRO_5032759417" evidence="1">
    <location>
        <begin position="24"/>
        <end position="234"/>
    </location>
</feature>
<proteinExistence type="predicted"/>
<accession>A0A850QX52</accession>
<dbReference type="PROSITE" id="PS51257">
    <property type="entry name" value="PROKAR_LIPOPROTEIN"/>
    <property type="match status" value="1"/>
</dbReference>
<gene>
    <name evidence="2" type="ORF">HWA77_19340</name>
</gene>
<keyword evidence="1" id="KW-0732">Signal</keyword>
<dbReference type="AlphaFoldDB" id="A0A850QX52"/>
<evidence type="ECO:0000256" key="1">
    <source>
        <dbReference type="SAM" id="SignalP"/>
    </source>
</evidence>